<sequence>MPPDKYPPPLTFAQLRAFFDSAPTEAARAYCWEIARLHAQLLEAFRVYEYCQEKWQEAVRNGDQMEVMPGSLLLMEHKSALLREPCVQARLDEQWKDRDKPFTRYYPVRDLDQRPDRA</sequence>
<dbReference type="EMBL" id="JAOCDZ010000018">
    <property type="protein sequence ID" value="MDH0738658.1"/>
    <property type="molecule type" value="Genomic_DNA"/>
</dbReference>
<protein>
    <submittedName>
        <fullName evidence="1">Uncharacterized protein</fullName>
    </submittedName>
</protein>
<dbReference type="RefSeq" id="WP_054470960.1">
    <property type="nucleotide sequence ID" value="NZ_JAOCDZ010000018.1"/>
</dbReference>
<evidence type="ECO:0000313" key="2">
    <source>
        <dbReference type="Proteomes" id="UP001161094"/>
    </source>
</evidence>
<organism evidence="1 2">
    <name type="scientific">Achromobacter spanius</name>
    <dbReference type="NCBI Taxonomy" id="217203"/>
    <lineage>
        <taxon>Bacteria</taxon>
        <taxon>Pseudomonadati</taxon>
        <taxon>Pseudomonadota</taxon>
        <taxon>Betaproteobacteria</taxon>
        <taxon>Burkholderiales</taxon>
        <taxon>Alcaligenaceae</taxon>
        <taxon>Achromobacter</taxon>
    </lineage>
</organism>
<accession>A0AA42LSI7</accession>
<reference evidence="1" key="1">
    <citation type="submission" date="2022-09" db="EMBL/GenBank/DDBJ databases">
        <title>Intensive care unit water sources are persistently colonized with multi-drug resistant bacteria and are the site of extensive horizontal gene transfer of antibiotic resistance genes.</title>
        <authorList>
            <person name="Diorio-Toth L."/>
        </authorList>
    </citation>
    <scope>NUCLEOTIDE SEQUENCE</scope>
    <source>
        <strain evidence="1">GD03843</strain>
    </source>
</reference>
<proteinExistence type="predicted"/>
<name>A0AA42LSI7_9BURK</name>
<comment type="caution">
    <text evidence="1">The sequence shown here is derived from an EMBL/GenBank/DDBJ whole genome shotgun (WGS) entry which is preliminary data.</text>
</comment>
<dbReference type="AlphaFoldDB" id="A0AA42LSI7"/>
<evidence type="ECO:0000313" key="1">
    <source>
        <dbReference type="EMBL" id="MDH0738658.1"/>
    </source>
</evidence>
<gene>
    <name evidence="1" type="ORF">N5D93_22765</name>
</gene>
<dbReference type="Proteomes" id="UP001161094">
    <property type="component" value="Unassembled WGS sequence"/>
</dbReference>